<gene>
    <name evidence="8" type="ORF">H4O21_21755</name>
</gene>
<keyword evidence="4 6" id="KW-0808">Transferase</keyword>
<dbReference type="GO" id="GO:0008483">
    <property type="term" value="F:transaminase activity"/>
    <property type="evidence" value="ECO:0007669"/>
    <property type="project" value="UniProtKB-KW"/>
</dbReference>
<keyword evidence="3 6" id="KW-0032">Aminotransferase</keyword>
<dbReference type="InterPro" id="IPR004839">
    <property type="entry name" value="Aminotransferase_I/II_large"/>
</dbReference>
<evidence type="ECO:0000313" key="8">
    <source>
        <dbReference type="EMBL" id="MBB1489241.1"/>
    </source>
</evidence>
<proteinExistence type="inferred from homology"/>
<evidence type="ECO:0000313" key="9">
    <source>
        <dbReference type="Proteomes" id="UP000565262"/>
    </source>
</evidence>
<comment type="caution">
    <text evidence="8">The sequence shown here is derived from an EMBL/GenBank/DDBJ whole genome shotgun (WGS) entry which is preliminary data.</text>
</comment>
<dbReference type="Gene3D" id="3.40.640.10">
    <property type="entry name" value="Type I PLP-dependent aspartate aminotransferase-like (Major domain)"/>
    <property type="match status" value="1"/>
</dbReference>
<dbReference type="PROSITE" id="PS00105">
    <property type="entry name" value="AA_TRANSFER_CLASS_1"/>
    <property type="match status" value="1"/>
</dbReference>
<evidence type="ECO:0000259" key="7">
    <source>
        <dbReference type="Pfam" id="PF00155"/>
    </source>
</evidence>
<dbReference type="InterPro" id="IPR015424">
    <property type="entry name" value="PyrdxlP-dep_Trfase"/>
</dbReference>
<dbReference type="Proteomes" id="UP000565262">
    <property type="component" value="Unassembled WGS sequence"/>
</dbReference>
<accession>A0A839IW95</accession>
<dbReference type="RefSeq" id="WP_182811130.1">
    <property type="nucleotide sequence ID" value="NZ_JACJFM010000047.1"/>
</dbReference>
<dbReference type="SUPFAM" id="SSF53383">
    <property type="entry name" value="PLP-dependent transferases"/>
    <property type="match status" value="1"/>
</dbReference>
<name>A0A839IW95_9GAMM</name>
<evidence type="ECO:0000256" key="1">
    <source>
        <dbReference type="ARBA" id="ARBA00001933"/>
    </source>
</evidence>
<dbReference type="PANTHER" id="PTHR46383">
    <property type="entry name" value="ASPARTATE AMINOTRANSFERASE"/>
    <property type="match status" value="1"/>
</dbReference>
<dbReference type="InterPro" id="IPR015421">
    <property type="entry name" value="PyrdxlP-dep_Trfase_major"/>
</dbReference>
<dbReference type="InterPro" id="IPR004838">
    <property type="entry name" value="NHTrfase_class1_PyrdxlP-BS"/>
</dbReference>
<evidence type="ECO:0000256" key="5">
    <source>
        <dbReference type="ARBA" id="ARBA00022898"/>
    </source>
</evidence>
<dbReference type="EMBL" id="JACJFM010000047">
    <property type="protein sequence ID" value="MBB1489241.1"/>
    <property type="molecule type" value="Genomic_DNA"/>
</dbReference>
<dbReference type="AlphaFoldDB" id="A0A839IW95"/>
<dbReference type="Pfam" id="PF00155">
    <property type="entry name" value="Aminotran_1_2"/>
    <property type="match status" value="1"/>
</dbReference>
<dbReference type="EC" id="2.6.1.-" evidence="6"/>
<evidence type="ECO:0000256" key="2">
    <source>
        <dbReference type="ARBA" id="ARBA00007441"/>
    </source>
</evidence>
<feature type="domain" description="Aminotransferase class I/classII large" evidence="7">
    <location>
        <begin position="41"/>
        <end position="385"/>
    </location>
</feature>
<dbReference type="Gene3D" id="3.90.1150.10">
    <property type="entry name" value="Aspartate Aminotransferase, domain 1"/>
    <property type="match status" value="1"/>
</dbReference>
<evidence type="ECO:0000256" key="6">
    <source>
        <dbReference type="RuleBase" id="RU000481"/>
    </source>
</evidence>
<sequence>MNLNQAYSPATHINLNIRGMRQSATVAINDLSKAMQKKGQEVFKLGLGQSPFPVPDIMTRALQENAHQKDYLMVKGLPELRQSIVDYYQRTQGLDYHLDHVLVGPGSKELMFILQLTYYGDLVIPAPSWVSYAPQARIIGRKLHWLPTAIETGLGVTPEELEKVCETDPDLPRLMILNYPGNPTGMTYDAAQLEEIAEVAKRYRVLILSDEIYGGTTFEGEHTSIARFYPEGTIISNGISKWAGAGGWRMGAFVFPENLTWLLEPMTSVASETFTSTSAPIQFAAIKAYEKSNEMDLYLQYCKDILSALCTDTWQKLNHAGAEVAKPKGGFYLFPSFEPLRETLQNKGIRNSQEMCERLLAETGVACLPGSAFGRPEQEFSARIACVDFNGDSALKAASYGKEINSDFLEQYCYPVTEATRRLCHWLKH</sequence>
<dbReference type="GO" id="GO:0006520">
    <property type="term" value="P:amino acid metabolic process"/>
    <property type="evidence" value="ECO:0007669"/>
    <property type="project" value="InterPro"/>
</dbReference>
<evidence type="ECO:0000256" key="3">
    <source>
        <dbReference type="ARBA" id="ARBA00022576"/>
    </source>
</evidence>
<comment type="cofactor">
    <cofactor evidence="1 6">
        <name>pyridoxal 5'-phosphate</name>
        <dbReference type="ChEBI" id="CHEBI:597326"/>
    </cofactor>
</comment>
<dbReference type="InterPro" id="IPR015422">
    <property type="entry name" value="PyrdxlP-dep_Trfase_small"/>
</dbReference>
<protein>
    <recommendedName>
        <fullName evidence="6">Aminotransferase</fullName>
        <ecNumber evidence="6">2.6.1.-</ecNumber>
    </recommendedName>
</protein>
<dbReference type="InterPro" id="IPR050596">
    <property type="entry name" value="AspAT/PAT-like"/>
</dbReference>
<keyword evidence="9" id="KW-1185">Reference proteome</keyword>
<reference evidence="8 9" key="1">
    <citation type="submission" date="2020-08" db="EMBL/GenBank/DDBJ databases">
        <title>Oceanospirillum sp. nov. isolated from marine sediment.</title>
        <authorList>
            <person name="Ji X."/>
        </authorList>
    </citation>
    <scope>NUCLEOTIDE SEQUENCE [LARGE SCALE GENOMIC DNA]</scope>
    <source>
        <strain evidence="8 9">D5</strain>
    </source>
</reference>
<keyword evidence="5" id="KW-0663">Pyridoxal phosphate</keyword>
<comment type="similarity">
    <text evidence="2 6">Belongs to the class-I pyridoxal-phosphate-dependent aminotransferase family.</text>
</comment>
<organism evidence="8 9">
    <name type="scientific">Oceanospirillum sediminis</name>
    <dbReference type="NCBI Taxonomy" id="2760088"/>
    <lineage>
        <taxon>Bacteria</taxon>
        <taxon>Pseudomonadati</taxon>
        <taxon>Pseudomonadota</taxon>
        <taxon>Gammaproteobacteria</taxon>
        <taxon>Oceanospirillales</taxon>
        <taxon>Oceanospirillaceae</taxon>
        <taxon>Oceanospirillum</taxon>
    </lineage>
</organism>
<dbReference type="CDD" id="cd00609">
    <property type="entry name" value="AAT_like"/>
    <property type="match status" value="1"/>
</dbReference>
<evidence type="ECO:0000256" key="4">
    <source>
        <dbReference type="ARBA" id="ARBA00022679"/>
    </source>
</evidence>
<dbReference type="PANTHER" id="PTHR46383:SF1">
    <property type="entry name" value="ASPARTATE AMINOTRANSFERASE"/>
    <property type="match status" value="1"/>
</dbReference>
<dbReference type="GO" id="GO:0030170">
    <property type="term" value="F:pyridoxal phosphate binding"/>
    <property type="evidence" value="ECO:0007669"/>
    <property type="project" value="InterPro"/>
</dbReference>